<gene>
    <name evidence="1" type="ORF">SAMN02745229_02310</name>
</gene>
<dbReference type="RefSeq" id="WP_073387907.1">
    <property type="nucleotide sequence ID" value="NZ_FQXK01000019.1"/>
</dbReference>
<keyword evidence="2" id="KW-1185">Reference proteome</keyword>
<dbReference type="PROSITE" id="PS51257">
    <property type="entry name" value="PROKAR_LIPOPROTEIN"/>
    <property type="match status" value="1"/>
</dbReference>
<evidence type="ECO:0000313" key="1">
    <source>
        <dbReference type="EMBL" id="SHI24118.1"/>
    </source>
</evidence>
<dbReference type="AlphaFoldDB" id="A0A1M5ZIZ1"/>
<protein>
    <submittedName>
        <fullName evidence="1">Uncharacterized protein</fullName>
    </submittedName>
</protein>
<dbReference type="GeneID" id="89510213"/>
<accession>A0A1M5ZIZ1</accession>
<organism evidence="1 2">
    <name type="scientific">Butyrivibrio fibrisolvens DSM 3071</name>
    <dbReference type="NCBI Taxonomy" id="1121131"/>
    <lineage>
        <taxon>Bacteria</taxon>
        <taxon>Bacillati</taxon>
        <taxon>Bacillota</taxon>
        <taxon>Clostridia</taxon>
        <taxon>Lachnospirales</taxon>
        <taxon>Lachnospiraceae</taxon>
        <taxon>Butyrivibrio</taxon>
    </lineage>
</organism>
<proteinExistence type="predicted"/>
<name>A0A1M5ZIZ1_BUTFI</name>
<dbReference type="EMBL" id="FQXK01000019">
    <property type="protein sequence ID" value="SHI24118.1"/>
    <property type="molecule type" value="Genomic_DNA"/>
</dbReference>
<evidence type="ECO:0000313" key="2">
    <source>
        <dbReference type="Proteomes" id="UP000184278"/>
    </source>
</evidence>
<dbReference type="STRING" id="1121131.SAMN02745229_02310"/>
<dbReference type="Proteomes" id="UP000184278">
    <property type="component" value="Unassembled WGS sequence"/>
</dbReference>
<reference evidence="2" key="1">
    <citation type="submission" date="2016-11" db="EMBL/GenBank/DDBJ databases">
        <authorList>
            <person name="Varghese N."/>
            <person name="Submissions S."/>
        </authorList>
    </citation>
    <scope>NUCLEOTIDE SEQUENCE [LARGE SCALE GENOMIC DNA]</scope>
    <source>
        <strain evidence="2">DSM 3071</strain>
    </source>
</reference>
<sequence>MIKESKDLRQYVRRSAAMLMLAAFVLSGCGKSSDVTKSETTAIYVGKDGKVINTIVEDFSASYYNLDEMKAQIEEEVSEYNSTKGQDLITLQDTVKEDKNVRVVMTYKDAASYADFNGMLLFYGSYSDMKAAGYNLPSTLVDSKGGKIDISKIADDQMVVVMEEKIGFFSSGKIAYAPAGTVWNGSKNVDLSATQDDLCYIVLKAD</sequence>
<dbReference type="OrthoDB" id="1956182at2"/>